<comment type="caution">
    <text evidence="2">The sequence shown here is derived from an EMBL/GenBank/DDBJ whole genome shotgun (WGS) entry which is preliminary data.</text>
</comment>
<feature type="region of interest" description="Disordered" evidence="1">
    <location>
        <begin position="1"/>
        <end position="50"/>
    </location>
</feature>
<accession>A0A9P5TTV8</accession>
<proteinExistence type="predicted"/>
<dbReference type="EMBL" id="JADNYJ010000003">
    <property type="protein sequence ID" value="KAF8912056.1"/>
    <property type="molecule type" value="Genomic_DNA"/>
</dbReference>
<evidence type="ECO:0000313" key="3">
    <source>
        <dbReference type="Proteomes" id="UP000724874"/>
    </source>
</evidence>
<feature type="compositionally biased region" description="Acidic residues" evidence="1">
    <location>
        <begin position="41"/>
        <end position="50"/>
    </location>
</feature>
<evidence type="ECO:0000313" key="2">
    <source>
        <dbReference type="EMBL" id="KAF8912056.1"/>
    </source>
</evidence>
<feature type="compositionally biased region" description="Basic and acidic residues" evidence="1">
    <location>
        <begin position="14"/>
        <end position="40"/>
    </location>
</feature>
<reference evidence="2" key="1">
    <citation type="submission" date="2020-11" db="EMBL/GenBank/DDBJ databases">
        <authorList>
            <consortium name="DOE Joint Genome Institute"/>
            <person name="Ahrendt S."/>
            <person name="Riley R."/>
            <person name="Andreopoulos W."/>
            <person name="LaButti K."/>
            <person name="Pangilinan J."/>
            <person name="Ruiz-duenas F.J."/>
            <person name="Barrasa J.M."/>
            <person name="Sanchez-Garcia M."/>
            <person name="Camarero S."/>
            <person name="Miyauchi S."/>
            <person name="Serrano A."/>
            <person name="Linde D."/>
            <person name="Babiker R."/>
            <person name="Drula E."/>
            <person name="Ayuso-Fernandez I."/>
            <person name="Pacheco R."/>
            <person name="Padilla G."/>
            <person name="Ferreira P."/>
            <person name="Barriuso J."/>
            <person name="Kellner H."/>
            <person name="Castanera R."/>
            <person name="Alfaro M."/>
            <person name="Ramirez L."/>
            <person name="Pisabarro A.G."/>
            <person name="Kuo A."/>
            <person name="Tritt A."/>
            <person name="Lipzen A."/>
            <person name="He G."/>
            <person name="Yan M."/>
            <person name="Ng V."/>
            <person name="Cullen D."/>
            <person name="Martin F."/>
            <person name="Rosso M.-N."/>
            <person name="Henrissat B."/>
            <person name="Hibbett D."/>
            <person name="Martinez A.T."/>
            <person name="Grigoriev I.V."/>
        </authorList>
    </citation>
    <scope>NUCLEOTIDE SEQUENCE</scope>
    <source>
        <strain evidence="2">AH 44721</strain>
    </source>
</reference>
<sequence>MPLPQSPKRQAPHAHFDDAGRQTSRDFRHSPLIDTAHTECDPSDDSESDDSLFHWDEEATLLSDLMDEEPRQSDDQHLDALADSLQTHFTDHGKVIKKEIVKVLVPTHNHVKNVFRILDKNVDTYYGQGAATFNKACKEIEEVAYNQQNDLKNAHHTIKVKVEKMLEELRIEYATRDKLWTKLRESVNEIVTQSVSVVEDTPARIERTIAKTEKRAKDLEAKDASSVKDLKGIQDLLETK</sequence>
<name>A0A9P5TTV8_GYMJU</name>
<keyword evidence="3" id="KW-1185">Reference proteome</keyword>
<dbReference type="OrthoDB" id="2678231at2759"/>
<protein>
    <submittedName>
        <fullName evidence="2">Uncharacterized protein</fullName>
    </submittedName>
</protein>
<dbReference type="Proteomes" id="UP000724874">
    <property type="component" value="Unassembled WGS sequence"/>
</dbReference>
<gene>
    <name evidence="2" type="ORF">CPB84DRAFT_1841761</name>
</gene>
<evidence type="ECO:0000256" key="1">
    <source>
        <dbReference type="SAM" id="MobiDB-lite"/>
    </source>
</evidence>
<organism evidence="2 3">
    <name type="scientific">Gymnopilus junonius</name>
    <name type="common">Spectacular rustgill mushroom</name>
    <name type="synonym">Gymnopilus spectabilis subsp. junonius</name>
    <dbReference type="NCBI Taxonomy" id="109634"/>
    <lineage>
        <taxon>Eukaryota</taxon>
        <taxon>Fungi</taxon>
        <taxon>Dikarya</taxon>
        <taxon>Basidiomycota</taxon>
        <taxon>Agaricomycotina</taxon>
        <taxon>Agaricomycetes</taxon>
        <taxon>Agaricomycetidae</taxon>
        <taxon>Agaricales</taxon>
        <taxon>Agaricineae</taxon>
        <taxon>Hymenogastraceae</taxon>
        <taxon>Gymnopilus</taxon>
    </lineage>
</organism>
<dbReference type="AlphaFoldDB" id="A0A9P5TTV8"/>